<dbReference type="Gene3D" id="3.40.50.720">
    <property type="entry name" value="NAD(P)-binding Rossmann-like Domain"/>
    <property type="match status" value="1"/>
</dbReference>
<dbReference type="PANTHER" id="PTHR42760">
    <property type="entry name" value="SHORT-CHAIN DEHYDROGENASES/REDUCTASES FAMILY MEMBER"/>
    <property type="match status" value="1"/>
</dbReference>
<dbReference type="STRING" id="171693.BN988_01857"/>
<dbReference type="PRINTS" id="PR00080">
    <property type="entry name" value="SDRFAMILY"/>
</dbReference>
<comment type="caution">
    <text evidence="3">The sequence shown here is derived from an EMBL/GenBank/DDBJ whole genome shotgun (WGS) entry which is preliminary data.</text>
</comment>
<dbReference type="Proteomes" id="UP000028863">
    <property type="component" value="Unassembled WGS sequence"/>
</dbReference>
<dbReference type="InterPro" id="IPR020904">
    <property type="entry name" value="Sc_DH/Rdtase_CS"/>
</dbReference>
<evidence type="ECO:0000313" key="3">
    <source>
        <dbReference type="EMBL" id="CDO03347.1"/>
    </source>
</evidence>
<evidence type="ECO:0000256" key="2">
    <source>
        <dbReference type="ARBA" id="ARBA00023002"/>
    </source>
</evidence>
<dbReference type="EMBL" id="CCAX010000001">
    <property type="protein sequence ID" value="CDO03347.1"/>
    <property type="molecule type" value="Genomic_DNA"/>
</dbReference>
<reference evidence="3" key="1">
    <citation type="submission" date="2014-03" db="EMBL/GenBank/DDBJ databases">
        <title>Draft genome sequencing of Oceanobacillus picturae strain S1 isolated from human gut.</title>
        <authorList>
            <person name="Croce O."/>
            <person name="Lagier J.C."/>
            <person name="Raoult D."/>
        </authorList>
    </citation>
    <scope>NUCLEOTIDE SEQUENCE [LARGE SCALE GENOMIC DNA]</scope>
    <source>
        <strain evidence="3">S1</strain>
    </source>
</reference>
<dbReference type="AlphaFoldDB" id="W9AKA0"/>
<name>W9AKA0_9BACI</name>
<proteinExistence type="inferred from homology"/>
<dbReference type="GO" id="GO:0016616">
    <property type="term" value="F:oxidoreductase activity, acting on the CH-OH group of donors, NAD or NADP as acceptor"/>
    <property type="evidence" value="ECO:0007669"/>
    <property type="project" value="TreeGrafter"/>
</dbReference>
<dbReference type="SUPFAM" id="SSF51735">
    <property type="entry name" value="NAD(P)-binding Rossmann-fold domains"/>
    <property type="match status" value="1"/>
</dbReference>
<dbReference type="eggNOG" id="COG1028">
    <property type="taxonomic scope" value="Bacteria"/>
</dbReference>
<dbReference type="Pfam" id="PF13561">
    <property type="entry name" value="adh_short_C2"/>
    <property type="match status" value="1"/>
</dbReference>
<dbReference type="CDD" id="cd05233">
    <property type="entry name" value="SDR_c"/>
    <property type="match status" value="1"/>
</dbReference>
<accession>W9AKA0</accession>
<dbReference type="GO" id="GO:0008206">
    <property type="term" value="P:bile acid metabolic process"/>
    <property type="evidence" value="ECO:0007669"/>
    <property type="project" value="UniProtKB-ARBA"/>
</dbReference>
<comment type="similarity">
    <text evidence="1">Belongs to the short-chain dehydrogenases/reductases (SDR) family.</text>
</comment>
<dbReference type="FunFam" id="3.40.50.720:FF:000084">
    <property type="entry name" value="Short-chain dehydrogenase reductase"/>
    <property type="match status" value="1"/>
</dbReference>
<evidence type="ECO:0000256" key="1">
    <source>
        <dbReference type="ARBA" id="ARBA00006484"/>
    </source>
</evidence>
<dbReference type="InterPro" id="IPR002347">
    <property type="entry name" value="SDR_fam"/>
</dbReference>
<protein>
    <submittedName>
        <fullName evidence="3">Cyclopentanol dehydrogenase</fullName>
    </submittedName>
</protein>
<dbReference type="InterPro" id="IPR036291">
    <property type="entry name" value="NAD(P)-bd_dom_sf"/>
</dbReference>
<dbReference type="PRINTS" id="PR00081">
    <property type="entry name" value="GDHRDH"/>
</dbReference>
<gene>
    <name evidence="3" type="primary">cpnA</name>
    <name evidence="3" type="ORF">BN988_01857</name>
</gene>
<sequence length="250" mass="27136">MRLEDKIVIITGGAGGIATGMATAMAKEGAIIVLVDINDEAGKVVEAKVREISPKSMFIKGDLFDVENLPTIIETVVAKYGKLDVLINNAHASKQKPFEETTQEDFDFSFGTGFYPTFYLMKAAFPHLKETEGTVINFASGAGLSGQPTQTSYAAAKEAIRAISRVAANEWGKYNINVNLISPIAKSQAVEKWAEDFPEMYETSLSSIPLARWGEPEEDVGRVAVFLASEDARYITGQTIMVDGGSIQLR</sequence>
<organism evidence="3 4">
    <name type="scientific">Oceanobacillus picturae</name>
    <dbReference type="NCBI Taxonomy" id="171693"/>
    <lineage>
        <taxon>Bacteria</taxon>
        <taxon>Bacillati</taxon>
        <taxon>Bacillota</taxon>
        <taxon>Bacilli</taxon>
        <taxon>Bacillales</taxon>
        <taxon>Bacillaceae</taxon>
        <taxon>Oceanobacillus</taxon>
    </lineage>
</organism>
<evidence type="ECO:0000313" key="4">
    <source>
        <dbReference type="Proteomes" id="UP000028863"/>
    </source>
</evidence>
<dbReference type="PROSITE" id="PS00061">
    <property type="entry name" value="ADH_SHORT"/>
    <property type="match status" value="1"/>
</dbReference>
<keyword evidence="2" id="KW-0560">Oxidoreductase</keyword>
<reference evidence="3" key="2">
    <citation type="submission" date="2014-03" db="EMBL/GenBank/DDBJ databases">
        <authorList>
            <person name="Urmite Genomes"/>
        </authorList>
    </citation>
    <scope>NUCLEOTIDE SEQUENCE</scope>
    <source>
        <strain evidence="3">S1</strain>
    </source>
</reference>
<keyword evidence="4" id="KW-1185">Reference proteome</keyword>